<accession>B8CEH5</accession>
<dbReference type="OMA" id="TWEIAPG"/>
<evidence type="ECO:0000256" key="3">
    <source>
        <dbReference type="ARBA" id="ARBA00022989"/>
    </source>
</evidence>
<dbReference type="GO" id="GO:0012505">
    <property type="term" value="C:endomembrane system"/>
    <property type="evidence" value="ECO:0007669"/>
    <property type="project" value="UniProtKB-SubCell"/>
</dbReference>
<evidence type="ECO:0000256" key="2">
    <source>
        <dbReference type="ARBA" id="ARBA00022692"/>
    </source>
</evidence>
<dbReference type="RefSeq" id="XP_002294675.1">
    <property type="nucleotide sequence ID" value="XM_002294639.1"/>
</dbReference>
<reference evidence="7 8" key="2">
    <citation type="journal article" date="2008" name="Nature">
        <title>The Phaeodactylum genome reveals the evolutionary history of diatom genomes.</title>
        <authorList>
            <person name="Bowler C."/>
            <person name="Allen A.E."/>
            <person name="Badger J.H."/>
            <person name="Grimwood J."/>
            <person name="Jabbari K."/>
            <person name="Kuo A."/>
            <person name="Maheswari U."/>
            <person name="Martens C."/>
            <person name="Maumus F."/>
            <person name="Otillar R.P."/>
            <person name="Rayko E."/>
            <person name="Salamov A."/>
            <person name="Vandepoele K."/>
            <person name="Beszteri B."/>
            <person name="Gruber A."/>
            <person name="Heijde M."/>
            <person name="Katinka M."/>
            <person name="Mock T."/>
            <person name="Valentin K."/>
            <person name="Verret F."/>
            <person name="Berges J.A."/>
            <person name="Brownlee C."/>
            <person name="Cadoret J.P."/>
            <person name="Chiovitti A."/>
            <person name="Choi C.J."/>
            <person name="Coesel S."/>
            <person name="De Martino A."/>
            <person name="Detter J.C."/>
            <person name="Durkin C."/>
            <person name="Falciatore A."/>
            <person name="Fournet J."/>
            <person name="Haruta M."/>
            <person name="Huysman M.J."/>
            <person name="Jenkins B.D."/>
            <person name="Jiroutova K."/>
            <person name="Jorgensen R.E."/>
            <person name="Joubert Y."/>
            <person name="Kaplan A."/>
            <person name="Kroger N."/>
            <person name="Kroth P.G."/>
            <person name="La Roche J."/>
            <person name="Lindquist E."/>
            <person name="Lommer M."/>
            <person name="Martin-Jezequel V."/>
            <person name="Lopez P.J."/>
            <person name="Lucas S."/>
            <person name="Mangogna M."/>
            <person name="McGinnis K."/>
            <person name="Medlin L.K."/>
            <person name="Montsant A."/>
            <person name="Oudot-Le Secq M.P."/>
            <person name="Napoli C."/>
            <person name="Obornik M."/>
            <person name="Parker M.S."/>
            <person name="Petit J.L."/>
            <person name="Porcel B.M."/>
            <person name="Poulsen N."/>
            <person name="Robison M."/>
            <person name="Rychlewski L."/>
            <person name="Rynearson T.A."/>
            <person name="Schmutz J."/>
            <person name="Shapiro H."/>
            <person name="Siaut M."/>
            <person name="Stanley M."/>
            <person name="Sussman M.R."/>
            <person name="Taylor A.R."/>
            <person name="Vardi A."/>
            <person name="von Dassow P."/>
            <person name="Vyverman W."/>
            <person name="Willis A."/>
            <person name="Wyrwicz L.S."/>
            <person name="Rokhsar D.S."/>
            <person name="Weissenbach J."/>
            <person name="Armbrust E.V."/>
            <person name="Green B.R."/>
            <person name="Van de Peer Y."/>
            <person name="Grigoriev I.V."/>
        </authorList>
    </citation>
    <scope>NUCLEOTIDE SEQUENCE [LARGE SCALE GENOMIC DNA]</scope>
    <source>
        <strain evidence="7 8">CCMP1335</strain>
    </source>
</reference>
<dbReference type="PaxDb" id="35128-Thaps25575"/>
<dbReference type="eggNOG" id="ENOG502S72F">
    <property type="taxonomic scope" value="Eukaryota"/>
</dbReference>
<reference evidence="7 8" key="1">
    <citation type="journal article" date="2004" name="Science">
        <title>The genome of the diatom Thalassiosira pseudonana: ecology, evolution, and metabolism.</title>
        <authorList>
            <person name="Armbrust E.V."/>
            <person name="Berges J.A."/>
            <person name="Bowler C."/>
            <person name="Green B.R."/>
            <person name="Martinez D."/>
            <person name="Putnam N.H."/>
            <person name="Zhou S."/>
            <person name="Allen A.E."/>
            <person name="Apt K.E."/>
            <person name="Bechner M."/>
            <person name="Brzezinski M.A."/>
            <person name="Chaal B.K."/>
            <person name="Chiovitti A."/>
            <person name="Davis A.K."/>
            <person name="Demarest M.S."/>
            <person name="Detter J.C."/>
            <person name="Glavina T."/>
            <person name="Goodstein D."/>
            <person name="Hadi M.Z."/>
            <person name="Hellsten U."/>
            <person name="Hildebrand M."/>
            <person name="Jenkins B.D."/>
            <person name="Jurka J."/>
            <person name="Kapitonov V.V."/>
            <person name="Kroger N."/>
            <person name="Lau W.W."/>
            <person name="Lane T.W."/>
            <person name="Larimer F.W."/>
            <person name="Lippmeier J.C."/>
            <person name="Lucas S."/>
            <person name="Medina M."/>
            <person name="Montsant A."/>
            <person name="Obornik M."/>
            <person name="Parker M.S."/>
            <person name="Palenik B."/>
            <person name="Pazour G.J."/>
            <person name="Richardson P.M."/>
            <person name="Rynearson T.A."/>
            <person name="Saito M.A."/>
            <person name="Schwartz D.C."/>
            <person name="Thamatrakoln K."/>
            <person name="Valentin K."/>
            <person name="Vardi A."/>
            <person name="Wilkerson F.P."/>
            <person name="Rokhsar D.S."/>
        </authorList>
    </citation>
    <scope>NUCLEOTIDE SEQUENCE [LARGE SCALE GENOMIC DNA]</scope>
    <source>
        <strain evidence="7 8">CCMP1335</strain>
    </source>
</reference>
<organism evidence="7 8">
    <name type="scientific">Thalassiosira pseudonana</name>
    <name type="common">Marine diatom</name>
    <name type="synonym">Cyclotella nana</name>
    <dbReference type="NCBI Taxonomy" id="35128"/>
    <lineage>
        <taxon>Eukaryota</taxon>
        <taxon>Sar</taxon>
        <taxon>Stramenopiles</taxon>
        <taxon>Ochrophyta</taxon>
        <taxon>Bacillariophyta</taxon>
        <taxon>Coscinodiscophyceae</taxon>
        <taxon>Thalassiosirophycidae</taxon>
        <taxon>Thalassiosirales</taxon>
        <taxon>Thalassiosiraceae</taxon>
        <taxon>Thalassiosira</taxon>
    </lineage>
</organism>
<feature type="transmembrane region" description="Helical" evidence="5">
    <location>
        <begin position="234"/>
        <end position="252"/>
    </location>
</feature>
<proteinExistence type="predicted"/>
<dbReference type="Proteomes" id="UP000001449">
    <property type="component" value="Chromosome 20"/>
</dbReference>
<dbReference type="KEGG" id="tps:THAPSDRAFT_25575"/>
<dbReference type="PANTHER" id="PTHR39535:SF2">
    <property type="entry name" value="HTTM DOMAIN-CONTAINING PROTEIN"/>
    <property type="match status" value="1"/>
</dbReference>
<keyword evidence="4 5" id="KW-0472">Membrane</keyword>
<dbReference type="PANTHER" id="PTHR39535">
    <property type="entry name" value="SPORULATION-DELAYING PROTEIN SDPB"/>
    <property type="match status" value="1"/>
</dbReference>
<dbReference type="AlphaFoldDB" id="B8CEH5"/>
<keyword evidence="2 5" id="KW-0812">Transmembrane</keyword>
<dbReference type="EMBL" id="CM000652">
    <property type="protein sequence ID" value="EED88035.1"/>
    <property type="molecule type" value="Genomic_DNA"/>
</dbReference>
<evidence type="ECO:0000256" key="1">
    <source>
        <dbReference type="ARBA" id="ARBA00004127"/>
    </source>
</evidence>
<name>B8CEH5_THAPS</name>
<feature type="transmembrane region" description="Helical" evidence="5">
    <location>
        <begin position="164"/>
        <end position="182"/>
    </location>
</feature>
<dbReference type="HOGENOM" id="CLU_022162_0_0_1"/>
<evidence type="ECO:0000259" key="6">
    <source>
        <dbReference type="SMART" id="SM00752"/>
    </source>
</evidence>
<feature type="transmembrane region" description="Helical" evidence="5">
    <location>
        <begin position="132"/>
        <end position="152"/>
    </location>
</feature>
<keyword evidence="3 5" id="KW-1133">Transmembrane helix</keyword>
<feature type="transmembrane region" description="Helical" evidence="5">
    <location>
        <begin position="257"/>
        <end position="274"/>
    </location>
</feature>
<dbReference type="GeneID" id="7448482"/>
<evidence type="ECO:0000313" key="8">
    <source>
        <dbReference type="Proteomes" id="UP000001449"/>
    </source>
</evidence>
<feature type="domain" description="HTTM-like" evidence="6">
    <location>
        <begin position="16"/>
        <end position="298"/>
    </location>
</feature>
<feature type="transmembrane region" description="Helical" evidence="5">
    <location>
        <begin position="83"/>
        <end position="102"/>
    </location>
</feature>
<gene>
    <name evidence="7" type="ORF">THAPSDRAFT_25575</name>
</gene>
<sequence length="533" mass="59328">MSKAKVGPCWGGVNAMMGSNLEAVALFRISLGSMLLIELVSRFQYLHPFYSDEGTLPLRLLLPQTDSLYKVVCIHCYSGSMSYLKILLSIQVMLACMLLVGYKSRVASVGSWLLYLSLTLRNTWLNFILDRYFHYLLFYSIFLPLDGTWAIDSIAKTSANPSKTFVSPATIVFKLLIAWLYWDAGYGKYSDPLMGWTLNAQPLPALDTYVRHTVVARYMYGILGSGGLRLMTPTVVYAEMLCVPVTLIGSYLGIKKVVYGSVVLVCFLHIGIALTMRNTVLLSSVACCAWCIFLPEGVGIDIGLTSKVKQSTSTANDNAGETKQSVLKTHGLSGILIAAFVSGSVWFETMSDQCNQSHKHIWSTLLHNRWNVFVGAEDSCTHLVSLSLGRYVTWEIAPGRLADGSIVDVWAKSNEVSWEMPGAGAPCTSTARAGRWRSFPYLAELKGEDGEVLWRYLCRQWDDENGVYDGSGNDGRRLLRFNFFMLQADVLPEMAFSATRKRLIHSHDCTLDNNFVEEQLTDGVYDFASAEEL</sequence>
<evidence type="ECO:0000256" key="5">
    <source>
        <dbReference type="SAM" id="Phobius"/>
    </source>
</evidence>
<keyword evidence="8" id="KW-1185">Reference proteome</keyword>
<dbReference type="InterPro" id="IPR052964">
    <property type="entry name" value="Sporulation_signal_mat"/>
</dbReference>
<evidence type="ECO:0000313" key="7">
    <source>
        <dbReference type="EMBL" id="EED88035.1"/>
    </source>
</evidence>
<dbReference type="InParanoid" id="B8CEH5"/>
<evidence type="ECO:0000256" key="4">
    <source>
        <dbReference type="ARBA" id="ARBA00023136"/>
    </source>
</evidence>
<protein>
    <recommendedName>
        <fullName evidence="6">HTTM-like domain-containing protein</fullName>
    </recommendedName>
</protein>
<dbReference type="InterPro" id="IPR011020">
    <property type="entry name" value="HTTM-like"/>
</dbReference>
<feature type="transmembrane region" description="Helical" evidence="5">
    <location>
        <begin position="23"/>
        <end position="41"/>
    </location>
</feature>
<comment type="subcellular location">
    <subcellularLocation>
        <location evidence="1">Endomembrane system</location>
        <topology evidence="1">Multi-pass membrane protein</topology>
    </subcellularLocation>
</comment>
<dbReference type="SMART" id="SM00752">
    <property type="entry name" value="HTTM"/>
    <property type="match status" value="1"/>
</dbReference>